<name>A0A7X6KS00_9CELL</name>
<keyword evidence="1" id="KW-1133">Transmembrane helix</keyword>
<feature type="transmembrane region" description="Helical" evidence="1">
    <location>
        <begin position="54"/>
        <end position="70"/>
    </location>
</feature>
<organism evidence="2 3">
    <name type="scientific">Cellulomonas denverensis</name>
    <dbReference type="NCBI Taxonomy" id="264297"/>
    <lineage>
        <taxon>Bacteria</taxon>
        <taxon>Bacillati</taxon>
        <taxon>Actinomycetota</taxon>
        <taxon>Actinomycetes</taxon>
        <taxon>Micrococcales</taxon>
        <taxon>Cellulomonadaceae</taxon>
        <taxon>Cellulomonas</taxon>
    </lineage>
</organism>
<accession>A0A7X6KS00</accession>
<gene>
    <name evidence="2" type="ORF">HGA03_00475</name>
</gene>
<keyword evidence="1" id="KW-0812">Transmembrane</keyword>
<evidence type="ECO:0000256" key="1">
    <source>
        <dbReference type="SAM" id="Phobius"/>
    </source>
</evidence>
<reference evidence="2 3" key="1">
    <citation type="submission" date="2020-04" db="EMBL/GenBank/DDBJ databases">
        <title>MicrobeNet Type strains.</title>
        <authorList>
            <person name="Nicholson A.C."/>
        </authorList>
    </citation>
    <scope>NUCLEOTIDE SEQUENCE [LARGE SCALE GENOMIC DNA]</scope>
    <source>
        <strain evidence="2 3">ATCC BAA-788</strain>
    </source>
</reference>
<evidence type="ECO:0000313" key="3">
    <source>
        <dbReference type="Proteomes" id="UP000581206"/>
    </source>
</evidence>
<keyword evidence="3" id="KW-1185">Reference proteome</keyword>
<evidence type="ECO:0000313" key="2">
    <source>
        <dbReference type="EMBL" id="NKY21137.1"/>
    </source>
</evidence>
<sequence length="120" mass="12538">MRALLRLLGVLLLGVVIGAVGSVMHRASQPWGLVLSLALVTTSAIGVRAGLGRAATLAYLAVLMIVLGVLSQSGPGGDVLMPASDHWGWYWLGGTVLVALAVIALPARWFSDQPLRRQAS</sequence>
<dbReference type="Proteomes" id="UP000581206">
    <property type="component" value="Unassembled WGS sequence"/>
</dbReference>
<proteinExistence type="predicted"/>
<dbReference type="RefSeq" id="WP_168628262.1">
    <property type="nucleotide sequence ID" value="NZ_BONL01000003.1"/>
</dbReference>
<dbReference type="EMBL" id="JAAXOX010000001">
    <property type="protein sequence ID" value="NKY21137.1"/>
    <property type="molecule type" value="Genomic_DNA"/>
</dbReference>
<keyword evidence="1" id="KW-0472">Membrane</keyword>
<comment type="caution">
    <text evidence="2">The sequence shown here is derived from an EMBL/GenBank/DDBJ whole genome shotgun (WGS) entry which is preliminary data.</text>
</comment>
<feature type="transmembrane region" description="Helical" evidence="1">
    <location>
        <begin position="90"/>
        <end position="110"/>
    </location>
</feature>
<dbReference type="AlphaFoldDB" id="A0A7X6KS00"/>
<protein>
    <submittedName>
        <fullName evidence="2">Uncharacterized protein</fullName>
    </submittedName>
</protein>
<feature type="transmembrane region" description="Helical" evidence="1">
    <location>
        <begin position="28"/>
        <end position="47"/>
    </location>
</feature>